<proteinExistence type="inferred from homology"/>
<dbReference type="PANTHER" id="PTHR42879">
    <property type="entry name" value="3-OXOACYL-(ACYL-CARRIER-PROTEIN) REDUCTASE"/>
    <property type="match status" value="1"/>
</dbReference>
<dbReference type="EMBL" id="CP099490">
    <property type="protein sequence ID" value="USQ74899.1"/>
    <property type="molecule type" value="Genomic_DNA"/>
</dbReference>
<name>A0ABY4YE94_9MICO</name>
<dbReference type="InterPro" id="IPR036291">
    <property type="entry name" value="NAD(P)-bd_dom_sf"/>
</dbReference>
<reference evidence="3" key="1">
    <citation type="submission" date="2022-06" db="EMBL/GenBank/DDBJ databases">
        <title>Ornithinimicrobium JY.X270.</title>
        <authorList>
            <person name="Huang Y."/>
        </authorList>
    </citation>
    <scope>NUCLEOTIDE SEQUENCE</scope>
    <source>
        <strain evidence="3">JY.X270</strain>
    </source>
</reference>
<evidence type="ECO:0000313" key="4">
    <source>
        <dbReference type="Proteomes" id="UP001056535"/>
    </source>
</evidence>
<dbReference type="InterPro" id="IPR057326">
    <property type="entry name" value="KR_dom"/>
</dbReference>
<sequence length="255" mass="26528">MDLGLAGRGYVVTGGSRGLGRATAECLVADGASVLIVGRDPDSAAATAAELTEQGEGTAYSLAVDLADPTSGEQILHAAQAQLESVDGAVLSVGGPATGPIRDKTDEEWRAAFEQVHLGPLRVARALLEAATRPQAITFVLSTSVRTPLPPFALSNGLRPGLAMAAKMMADEYGELGHRVNGVLPGRIDTDRVRQADAASDDPELTRRQYAEQVPLRRYGQPEEFGAVAAFVTSPVASYVTGSMVTVDGGATRTI</sequence>
<protein>
    <submittedName>
        <fullName evidence="3">SDR family oxidoreductase</fullName>
    </submittedName>
</protein>
<accession>A0ABY4YE94</accession>
<organism evidence="3 4">
    <name type="scientific">Ornithinimicrobium cryptoxanthini</name>
    <dbReference type="NCBI Taxonomy" id="2934161"/>
    <lineage>
        <taxon>Bacteria</taxon>
        <taxon>Bacillati</taxon>
        <taxon>Actinomycetota</taxon>
        <taxon>Actinomycetes</taxon>
        <taxon>Micrococcales</taxon>
        <taxon>Ornithinimicrobiaceae</taxon>
        <taxon>Ornithinimicrobium</taxon>
    </lineage>
</organism>
<dbReference type="InterPro" id="IPR050259">
    <property type="entry name" value="SDR"/>
</dbReference>
<feature type="domain" description="Ketoreductase" evidence="2">
    <location>
        <begin position="8"/>
        <end position="174"/>
    </location>
</feature>
<evidence type="ECO:0000256" key="1">
    <source>
        <dbReference type="ARBA" id="ARBA00006484"/>
    </source>
</evidence>
<evidence type="ECO:0000259" key="2">
    <source>
        <dbReference type="SMART" id="SM00822"/>
    </source>
</evidence>
<dbReference type="SUPFAM" id="SSF51735">
    <property type="entry name" value="NAD(P)-binding Rossmann-fold domains"/>
    <property type="match status" value="1"/>
</dbReference>
<dbReference type="SMART" id="SM00822">
    <property type="entry name" value="PKS_KR"/>
    <property type="match status" value="1"/>
</dbReference>
<evidence type="ECO:0000313" key="3">
    <source>
        <dbReference type="EMBL" id="USQ74899.1"/>
    </source>
</evidence>
<dbReference type="Gene3D" id="3.40.50.720">
    <property type="entry name" value="NAD(P)-binding Rossmann-like Domain"/>
    <property type="match status" value="1"/>
</dbReference>
<dbReference type="InterPro" id="IPR002347">
    <property type="entry name" value="SDR_fam"/>
</dbReference>
<comment type="similarity">
    <text evidence="1">Belongs to the short-chain dehydrogenases/reductases (SDR) family.</text>
</comment>
<dbReference type="PRINTS" id="PR00081">
    <property type="entry name" value="GDHRDH"/>
</dbReference>
<dbReference type="PANTHER" id="PTHR42879:SF6">
    <property type="entry name" value="NADPH-DEPENDENT REDUCTASE BACG"/>
    <property type="match status" value="1"/>
</dbReference>
<dbReference type="RefSeq" id="WP_252618977.1">
    <property type="nucleotide sequence ID" value="NZ_CP099490.1"/>
</dbReference>
<keyword evidence="4" id="KW-1185">Reference proteome</keyword>
<dbReference type="Pfam" id="PF13561">
    <property type="entry name" value="adh_short_C2"/>
    <property type="match status" value="1"/>
</dbReference>
<dbReference type="Proteomes" id="UP001056535">
    <property type="component" value="Chromosome"/>
</dbReference>
<gene>
    <name evidence="3" type="ORF">NF557_09510</name>
</gene>